<gene>
    <name evidence="3" type="ORF">A2153_03015</name>
</gene>
<accession>A0A1F5YJW3</accession>
<evidence type="ECO:0000313" key="4">
    <source>
        <dbReference type="Proteomes" id="UP000177396"/>
    </source>
</evidence>
<feature type="region of interest" description="Disordered" evidence="1">
    <location>
        <begin position="117"/>
        <end position="138"/>
    </location>
</feature>
<keyword evidence="2" id="KW-0812">Transmembrane</keyword>
<evidence type="ECO:0000313" key="3">
    <source>
        <dbReference type="EMBL" id="OGG00152.1"/>
    </source>
</evidence>
<reference evidence="3 4" key="1">
    <citation type="journal article" date="2016" name="Nat. Commun.">
        <title>Thousands of microbial genomes shed light on interconnected biogeochemical processes in an aquifer system.</title>
        <authorList>
            <person name="Anantharaman K."/>
            <person name="Brown C.T."/>
            <person name="Hug L.A."/>
            <person name="Sharon I."/>
            <person name="Castelle C.J."/>
            <person name="Probst A.J."/>
            <person name="Thomas B.C."/>
            <person name="Singh A."/>
            <person name="Wilkins M.J."/>
            <person name="Karaoz U."/>
            <person name="Brodie E.L."/>
            <person name="Williams K.H."/>
            <person name="Hubbard S.S."/>
            <person name="Banfield J.F."/>
        </authorList>
    </citation>
    <scope>NUCLEOTIDE SEQUENCE [LARGE SCALE GENOMIC DNA]</scope>
</reference>
<feature type="compositionally biased region" description="Acidic residues" evidence="1">
    <location>
        <begin position="129"/>
        <end position="138"/>
    </location>
</feature>
<keyword evidence="2" id="KW-0472">Membrane</keyword>
<evidence type="ECO:0000256" key="1">
    <source>
        <dbReference type="SAM" id="MobiDB-lite"/>
    </source>
</evidence>
<sequence length="138" mass="15052">MKNKKYPIPLIAGIIILIVIGVYYLISKKSSVGSVSVEGRIVCLPSKDLYVSQFTNCPEYGLLTDNGKYYEFANTDSIEGGIGSFSPSQPVVVSGKITSQKKYDTDGTLIITTISPKSKGADSEKYETETIEIEPENQ</sequence>
<dbReference type="EMBL" id="MFJB01000032">
    <property type="protein sequence ID" value="OGG00152.1"/>
    <property type="molecule type" value="Genomic_DNA"/>
</dbReference>
<name>A0A1F5YJW3_9BACT</name>
<feature type="transmembrane region" description="Helical" evidence="2">
    <location>
        <begin position="6"/>
        <end position="26"/>
    </location>
</feature>
<organism evidence="3 4">
    <name type="scientific">Candidatus Gottesmanbacteria bacterium RBG_16_38_7b</name>
    <dbReference type="NCBI Taxonomy" id="1798372"/>
    <lineage>
        <taxon>Bacteria</taxon>
        <taxon>Candidatus Gottesmaniibacteriota</taxon>
    </lineage>
</organism>
<evidence type="ECO:0000256" key="2">
    <source>
        <dbReference type="SAM" id="Phobius"/>
    </source>
</evidence>
<dbReference type="Proteomes" id="UP000177396">
    <property type="component" value="Unassembled WGS sequence"/>
</dbReference>
<protein>
    <submittedName>
        <fullName evidence="3">Uncharacterized protein</fullName>
    </submittedName>
</protein>
<dbReference type="AlphaFoldDB" id="A0A1F5YJW3"/>
<keyword evidence="2" id="KW-1133">Transmembrane helix</keyword>
<proteinExistence type="predicted"/>
<feature type="compositionally biased region" description="Basic and acidic residues" evidence="1">
    <location>
        <begin position="119"/>
        <end position="128"/>
    </location>
</feature>
<comment type="caution">
    <text evidence="3">The sequence shown here is derived from an EMBL/GenBank/DDBJ whole genome shotgun (WGS) entry which is preliminary data.</text>
</comment>